<dbReference type="Proteomes" id="UP000601435">
    <property type="component" value="Unassembled WGS sequence"/>
</dbReference>
<organism evidence="1 2">
    <name type="scientific">Symbiodinium necroappetens</name>
    <dbReference type="NCBI Taxonomy" id="1628268"/>
    <lineage>
        <taxon>Eukaryota</taxon>
        <taxon>Sar</taxon>
        <taxon>Alveolata</taxon>
        <taxon>Dinophyceae</taxon>
        <taxon>Suessiales</taxon>
        <taxon>Symbiodiniaceae</taxon>
        <taxon>Symbiodinium</taxon>
    </lineage>
</organism>
<keyword evidence="2" id="KW-1185">Reference proteome</keyword>
<evidence type="ECO:0000313" key="1">
    <source>
        <dbReference type="EMBL" id="CAE7690062.1"/>
    </source>
</evidence>
<proteinExistence type="predicted"/>
<gene>
    <name evidence="1" type="ORF">SNEC2469_LOCUS19872</name>
</gene>
<protein>
    <submittedName>
        <fullName evidence="1">Uncharacterized protein</fullName>
    </submittedName>
</protein>
<dbReference type="OrthoDB" id="432229at2759"/>
<comment type="caution">
    <text evidence="1">The sequence shown here is derived from an EMBL/GenBank/DDBJ whole genome shotgun (WGS) entry which is preliminary data.</text>
</comment>
<evidence type="ECO:0000313" key="2">
    <source>
        <dbReference type="Proteomes" id="UP000601435"/>
    </source>
</evidence>
<name>A0A812WI76_9DINO</name>
<dbReference type="EMBL" id="CAJNJA010034264">
    <property type="protein sequence ID" value="CAE7690062.1"/>
    <property type="molecule type" value="Genomic_DNA"/>
</dbReference>
<feature type="non-terminal residue" evidence="1">
    <location>
        <position position="148"/>
    </location>
</feature>
<sequence length="148" mass="16708">MAALTTTDGPFDCGDEPYMMMEEVLHNNLGHKGPHQGSEGILYKAVEYYRNLHRDVQVHLHTDSLYNPWNVFANGLNGRFGVFNQLSGHPLDVTFRFTDLTGKPLILKSLSLSIYDMDRDQNPGEGVENVTPVTTVHRVYRTSDTLVQ</sequence>
<reference evidence="1" key="1">
    <citation type="submission" date="2021-02" db="EMBL/GenBank/DDBJ databases">
        <authorList>
            <person name="Dougan E. K."/>
            <person name="Rhodes N."/>
            <person name="Thang M."/>
            <person name="Chan C."/>
        </authorList>
    </citation>
    <scope>NUCLEOTIDE SEQUENCE</scope>
</reference>
<dbReference type="AlphaFoldDB" id="A0A812WI76"/>
<accession>A0A812WI76</accession>